<reference evidence="2 3" key="1">
    <citation type="submission" date="2023-09" db="EMBL/GenBank/DDBJ databases">
        <title>Pangenome analysis of Batrachochytrium dendrobatidis and related Chytrids.</title>
        <authorList>
            <person name="Yacoub M.N."/>
            <person name="Stajich J.E."/>
            <person name="James T.Y."/>
        </authorList>
    </citation>
    <scope>NUCLEOTIDE SEQUENCE [LARGE SCALE GENOMIC DNA]</scope>
    <source>
        <strain evidence="2 3">JEL0888</strain>
    </source>
</reference>
<evidence type="ECO:0000256" key="1">
    <source>
        <dbReference type="SAM" id="MobiDB-lite"/>
    </source>
</evidence>
<keyword evidence="3" id="KW-1185">Reference proteome</keyword>
<sequence>MSDGAASTAYVPPADFQRIAYTPATGGLDLSAGKNTELWLLRVPLDFQVSSLEAARIPKKPSTAAVTINTPRGAMQLVALSTGPAGGSSTSGSDAAVEAGEMLDLVCLHPSDARRAVVASSRPFDRLFHLTYADRVDPAALDAALAEAGDEVLVRPYVPRTHPDGLKLQSPPFGFDADERVLRETLGGRNIPSAAASSQKHKDKKDKSKADAVLAPASAATGKASKKKEAKAAAAAAATSAAAPTATPTEKKPRKSKSKE</sequence>
<feature type="region of interest" description="Disordered" evidence="1">
    <location>
        <begin position="186"/>
        <end position="260"/>
    </location>
</feature>
<accession>A0ABR4MZ98</accession>
<comment type="caution">
    <text evidence="2">The sequence shown here is derived from an EMBL/GenBank/DDBJ whole genome shotgun (WGS) entry which is preliminary data.</text>
</comment>
<dbReference type="Pfam" id="PF08208">
    <property type="entry name" value="RNA_polI_A34"/>
    <property type="match status" value="1"/>
</dbReference>
<dbReference type="InterPro" id="IPR013240">
    <property type="entry name" value="DNA-dir_RNA_pol1_su_RPA34"/>
</dbReference>
<proteinExistence type="predicted"/>
<feature type="compositionally biased region" description="Low complexity" evidence="1">
    <location>
        <begin position="232"/>
        <end position="248"/>
    </location>
</feature>
<evidence type="ECO:0000313" key="2">
    <source>
        <dbReference type="EMBL" id="KAL2912607.1"/>
    </source>
</evidence>
<feature type="compositionally biased region" description="Low complexity" evidence="1">
    <location>
        <begin position="211"/>
        <end position="223"/>
    </location>
</feature>
<protein>
    <submittedName>
        <fullName evidence="2">Uncharacterized protein</fullName>
    </submittedName>
</protein>
<gene>
    <name evidence="2" type="ORF">HK105_207915</name>
</gene>
<dbReference type="EMBL" id="JADGIZ020000061">
    <property type="protein sequence ID" value="KAL2912607.1"/>
    <property type="molecule type" value="Genomic_DNA"/>
</dbReference>
<name>A0ABR4MZ98_9FUNG</name>
<evidence type="ECO:0000313" key="3">
    <source>
        <dbReference type="Proteomes" id="UP001527925"/>
    </source>
</evidence>
<dbReference type="Proteomes" id="UP001527925">
    <property type="component" value="Unassembled WGS sequence"/>
</dbReference>
<dbReference type="Gene3D" id="6.20.250.70">
    <property type="match status" value="1"/>
</dbReference>
<organism evidence="2 3">
    <name type="scientific">Polyrhizophydium stewartii</name>
    <dbReference type="NCBI Taxonomy" id="2732419"/>
    <lineage>
        <taxon>Eukaryota</taxon>
        <taxon>Fungi</taxon>
        <taxon>Fungi incertae sedis</taxon>
        <taxon>Chytridiomycota</taxon>
        <taxon>Chytridiomycota incertae sedis</taxon>
        <taxon>Chytridiomycetes</taxon>
        <taxon>Rhizophydiales</taxon>
        <taxon>Rhizophydiales incertae sedis</taxon>
        <taxon>Polyrhizophydium</taxon>
    </lineage>
</organism>